<evidence type="ECO:0000313" key="2">
    <source>
        <dbReference type="EMBL" id="EMT53786.1"/>
    </source>
</evidence>
<dbReference type="PATRIC" id="fig|1300222.3.peg.1483"/>
<dbReference type="EMBL" id="APBN01000002">
    <property type="protein sequence ID" value="EMT53786.1"/>
    <property type="molecule type" value="Genomic_DNA"/>
</dbReference>
<accession>M8E3D1</accession>
<comment type="caution">
    <text evidence="2">The sequence shown here is derived from an EMBL/GenBank/DDBJ whole genome shotgun (WGS) entry which is preliminary data.</text>
</comment>
<feature type="transmembrane region" description="Helical" evidence="1">
    <location>
        <begin position="9"/>
        <end position="29"/>
    </location>
</feature>
<keyword evidence="1" id="KW-0472">Membrane</keyword>
<proteinExistence type="predicted"/>
<organism evidence="2 3">
    <name type="scientific">Brevibacillus borstelensis AK1</name>
    <dbReference type="NCBI Taxonomy" id="1300222"/>
    <lineage>
        <taxon>Bacteria</taxon>
        <taxon>Bacillati</taxon>
        <taxon>Bacillota</taxon>
        <taxon>Bacilli</taxon>
        <taxon>Bacillales</taxon>
        <taxon>Paenibacillaceae</taxon>
        <taxon>Brevibacillus</taxon>
    </lineage>
</organism>
<name>M8E3D1_9BACL</name>
<protein>
    <recommendedName>
        <fullName evidence="4">DUF4399 domain-containing protein</fullName>
    </recommendedName>
</protein>
<gene>
    <name evidence="2" type="ORF">I532_07220</name>
</gene>
<dbReference type="STRING" id="1300222.I532_07220"/>
<dbReference type="AlphaFoldDB" id="M8E3D1"/>
<reference evidence="2 3" key="1">
    <citation type="submission" date="2013-03" db="EMBL/GenBank/DDBJ databases">
        <title>Assembly of a new bacterial strain Brevibacillus borstelensis AK1.</title>
        <authorList>
            <person name="Rajan I."/>
            <person name="PoliReddy D."/>
            <person name="Sugumar T."/>
            <person name="Rathinam K."/>
            <person name="Alqarawi S."/>
            <person name="Khalil A.B."/>
            <person name="Sivakumar N."/>
        </authorList>
    </citation>
    <scope>NUCLEOTIDE SEQUENCE [LARGE SCALE GENOMIC DNA]</scope>
    <source>
        <strain evidence="2 3">AK1</strain>
    </source>
</reference>
<sequence length="142" mass="16001">MKKEKSMRLVYRLLLLIGVVAVIEFALYGTRDAETGGVKQAAEQPEKAPTLEVTHSLQKNDLHLKMKVTGFTYSIENMGKENRPGEGHIHIYLDGKKVAKAFEDNYIVKNIPSGSHDVVVELAHNNHESYGIKQEFRVEVKP</sequence>
<dbReference type="Proteomes" id="UP000012081">
    <property type="component" value="Unassembled WGS sequence"/>
</dbReference>
<dbReference type="OrthoDB" id="6385276at2"/>
<keyword evidence="3" id="KW-1185">Reference proteome</keyword>
<keyword evidence="1" id="KW-1133">Transmembrane helix</keyword>
<evidence type="ECO:0008006" key="4">
    <source>
        <dbReference type="Google" id="ProtNLM"/>
    </source>
</evidence>
<evidence type="ECO:0000256" key="1">
    <source>
        <dbReference type="SAM" id="Phobius"/>
    </source>
</evidence>
<evidence type="ECO:0000313" key="3">
    <source>
        <dbReference type="Proteomes" id="UP000012081"/>
    </source>
</evidence>
<dbReference type="RefSeq" id="WP_003387321.1">
    <property type="nucleotide sequence ID" value="NZ_APBN01000002.1"/>
</dbReference>
<dbReference type="GeneID" id="89500298"/>
<keyword evidence="1" id="KW-0812">Transmembrane</keyword>